<evidence type="ECO:0000259" key="1">
    <source>
        <dbReference type="Pfam" id="PF22936"/>
    </source>
</evidence>
<dbReference type="Proteomes" id="UP001151760">
    <property type="component" value="Unassembled WGS sequence"/>
</dbReference>
<dbReference type="PANTHER" id="PTHR47592">
    <property type="entry name" value="PBF68 PROTEIN"/>
    <property type="match status" value="1"/>
</dbReference>
<keyword evidence="3" id="KW-1185">Reference proteome</keyword>
<dbReference type="InterPro" id="IPR054722">
    <property type="entry name" value="PolX-like_BBD"/>
</dbReference>
<sequence length="215" mass="25184">MVKTHQFRKLAVKCVERVSVTEPSRLFQANGWDELYSLERKYEISIDCIQSLLCSEAPHPKIDVLTEEDQRKRDQDETLCRGYILRKNNKGNNKKRKGTWNYSKDNKKDYKPLSEVVCYKCGDKGHIKCYLEQVDTTEIIAMISEMNIGMIQELHMASVTTRTDDWWYDSGATTHVCNNKDLFKTYRETEDGPWKRGDPIHIWKEVNPYECPSCS</sequence>
<gene>
    <name evidence="2" type="ORF">Tco_1112106</name>
</gene>
<feature type="domain" description="Retrovirus-related Pol polyprotein from transposon TNT 1-94-like beta-barrel" evidence="1">
    <location>
        <begin position="166"/>
        <end position="198"/>
    </location>
</feature>
<reference evidence="2" key="1">
    <citation type="journal article" date="2022" name="Int. J. Mol. Sci.">
        <title>Draft Genome of Tanacetum Coccineum: Genomic Comparison of Closely Related Tanacetum-Family Plants.</title>
        <authorList>
            <person name="Yamashiro T."/>
            <person name="Shiraishi A."/>
            <person name="Nakayama K."/>
            <person name="Satake H."/>
        </authorList>
    </citation>
    <scope>NUCLEOTIDE SEQUENCE</scope>
</reference>
<accession>A0ABQ5IR69</accession>
<evidence type="ECO:0000313" key="3">
    <source>
        <dbReference type="Proteomes" id="UP001151760"/>
    </source>
</evidence>
<name>A0ABQ5IR69_9ASTR</name>
<evidence type="ECO:0000313" key="2">
    <source>
        <dbReference type="EMBL" id="GJU01768.1"/>
    </source>
</evidence>
<dbReference type="EMBL" id="BQNB010020995">
    <property type="protein sequence ID" value="GJU01768.1"/>
    <property type="molecule type" value="Genomic_DNA"/>
</dbReference>
<dbReference type="Pfam" id="PF22936">
    <property type="entry name" value="Pol_BBD"/>
    <property type="match status" value="1"/>
</dbReference>
<comment type="caution">
    <text evidence="2">The sequence shown here is derived from an EMBL/GenBank/DDBJ whole genome shotgun (WGS) entry which is preliminary data.</text>
</comment>
<protein>
    <recommendedName>
        <fullName evidence="1">Retrovirus-related Pol polyprotein from transposon TNT 1-94-like beta-barrel domain-containing protein</fullName>
    </recommendedName>
</protein>
<proteinExistence type="predicted"/>
<organism evidence="2 3">
    <name type="scientific">Tanacetum coccineum</name>
    <dbReference type="NCBI Taxonomy" id="301880"/>
    <lineage>
        <taxon>Eukaryota</taxon>
        <taxon>Viridiplantae</taxon>
        <taxon>Streptophyta</taxon>
        <taxon>Embryophyta</taxon>
        <taxon>Tracheophyta</taxon>
        <taxon>Spermatophyta</taxon>
        <taxon>Magnoliopsida</taxon>
        <taxon>eudicotyledons</taxon>
        <taxon>Gunneridae</taxon>
        <taxon>Pentapetalae</taxon>
        <taxon>asterids</taxon>
        <taxon>campanulids</taxon>
        <taxon>Asterales</taxon>
        <taxon>Asteraceae</taxon>
        <taxon>Asteroideae</taxon>
        <taxon>Anthemideae</taxon>
        <taxon>Anthemidinae</taxon>
        <taxon>Tanacetum</taxon>
    </lineage>
</organism>
<reference evidence="2" key="2">
    <citation type="submission" date="2022-01" db="EMBL/GenBank/DDBJ databases">
        <authorList>
            <person name="Yamashiro T."/>
            <person name="Shiraishi A."/>
            <person name="Satake H."/>
            <person name="Nakayama K."/>
        </authorList>
    </citation>
    <scope>NUCLEOTIDE SEQUENCE</scope>
</reference>